<evidence type="ECO:0000313" key="11">
    <source>
        <dbReference type="Proteomes" id="UP000199561"/>
    </source>
</evidence>
<keyword evidence="6" id="KW-0460">Magnesium</keyword>
<evidence type="ECO:0000256" key="1">
    <source>
        <dbReference type="ARBA" id="ARBA00001946"/>
    </source>
</evidence>
<gene>
    <name evidence="9" type="ORF">NMYAN_110020</name>
    <name evidence="10" type="ORF">SAMN05421880_13125</name>
</gene>
<dbReference type="CDD" id="cd18746">
    <property type="entry name" value="PIN_VapC4-5_FitB-like"/>
    <property type="match status" value="1"/>
</dbReference>
<dbReference type="EMBL" id="CAJNAP010000003">
    <property type="protein sequence ID" value="CAE6490935.1"/>
    <property type="molecule type" value="Genomic_DNA"/>
</dbReference>
<dbReference type="Proteomes" id="UP000601736">
    <property type="component" value="Unassembled WGS sequence"/>
</dbReference>
<reference evidence="9" key="2">
    <citation type="submission" date="2021-02" db="EMBL/GenBank/DDBJ databases">
        <authorList>
            <person name="Han P."/>
        </authorList>
    </citation>
    <scope>NUCLEOTIDE SEQUENCE</scope>
    <source>
        <strain evidence="9">Nitrosomonas nitrosa 18-3D</strain>
    </source>
</reference>
<keyword evidence="4" id="KW-0479">Metal-binding</keyword>
<evidence type="ECO:0000256" key="6">
    <source>
        <dbReference type="ARBA" id="ARBA00022842"/>
    </source>
</evidence>
<dbReference type="GO" id="GO:0004518">
    <property type="term" value="F:nuclease activity"/>
    <property type="evidence" value="ECO:0007669"/>
    <property type="project" value="UniProtKB-KW"/>
</dbReference>
<dbReference type="SUPFAM" id="SSF88723">
    <property type="entry name" value="PIN domain-like"/>
    <property type="match status" value="1"/>
</dbReference>
<dbReference type="Proteomes" id="UP000199561">
    <property type="component" value="Unassembled WGS sequence"/>
</dbReference>
<dbReference type="EMBL" id="FOUF01000031">
    <property type="protein sequence ID" value="SFM75195.1"/>
    <property type="molecule type" value="Genomic_DNA"/>
</dbReference>
<keyword evidence="5" id="KW-0378">Hydrolase</keyword>
<proteinExistence type="inferred from homology"/>
<comment type="cofactor">
    <cofactor evidence="1">
        <name>Mg(2+)</name>
        <dbReference type="ChEBI" id="CHEBI:18420"/>
    </cofactor>
</comment>
<dbReference type="Gene3D" id="3.40.50.1010">
    <property type="entry name" value="5'-nuclease"/>
    <property type="match status" value="1"/>
</dbReference>
<name>A0A1I4TEV1_9PROT</name>
<evidence type="ECO:0000256" key="7">
    <source>
        <dbReference type="ARBA" id="ARBA00038093"/>
    </source>
</evidence>
<evidence type="ECO:0000313" key="10">
    <source>
        <dbReference type="EMBL" id="SFM75195.1"/>
    </source>
</evidence>
<feature type="domain" description="PIN" evidence="8">
    <location>
        <begin position="3"/>
        <end position="122"/>
    </location>
</feature>
<evidence type="ECO:0000313" key="9">
    <source>
        <dbReference type="EMBL" id="CAE6490935.1"/>
    </source>
</evidence>
<reference evidence="10 11" key="1">
    <citation type="submission" date="2016-10" db="EMBL/GenBank/DDBJ databases">
        <authorList>
            <person name="de Groot N.N."/>
        </authorList>
    </citation>
    <scope>NUCLEOTIDE SEQUENCE [LARGE SCALE GENOMIC DNA]</scope>
    <source>
        <strain evidence="10 11">Nm146</strain>
    </source>
</reference>
<protein>
    <recommendedName>
        <fullName evidence="8">PIN domain-containing protein</fullName>
    </recommendedName>
</protein>
<comment type="similarity">
    <text evidence="7">Belongs to the PINc/VapC protein family.</text>
</comment>
<evidence type="ECO:0000256" key="5">
    <source>
        <dbReference type="ARBA" id="ARBA00022801"/>
    </source>
</evidence>
<evidence type="ECO:0000256" key="3">
    <source>
        <dbReference type="ARBA" id="ARBA00022722"/>
    </source>
</evidence>
<dbReference type="InterPro" id="IPR029060">
    <property type="entry name" value="PIN-like_dom_sf"/>
</dbReference>
<keyword evidence="2" id="KW-1277">Toxin-antitoxin system</keyword>
<dbReference type="InterPro" id="IPR050556">
    <property type="entry name" value="Type_II_TA_system_RNase"/>
</dbReference>
<dbReference type="Pfam" id="PF01850">
    <property type="entry name" value="PIN"/>
    <property type="match status" value="1"/>
</dbReference>
<dbReference type="AlphaFoldDB" id="A0A1I4TEV1"/>
<dbReference type="RefSeq" id="WP_090671546.1">
    <property type="nucleotide sequence ID" value="NZ_CAJNAP010000003.1"/>
</dbReference>
<accession>A0A1I4TEV1</accession>
<evidence type="ECO:0000256" key="4">
    <source>
        <dbReference type="ARBA" id="ARBA00022723"/>
    </source>
</evidence>
<organism evidence="10 11">
    <name type="scientific">Nitrosomonas nitrosa</name>
    <dbReference type="NCBI Taxonomy" id="52442"/>
    <lineage>
        <taxon>Bacteria</taxon>
        <taxon>Pseudomonadati</taxon>
        <taxon>Pseudomonadota</taxon>
        <taxon>Betaproteobacteria</taxon>
        <taxon>Nitrosomonadales</taxon>
        <taxon>Nitrosomonadaceae</taxon>
        <taxon>Nitrosomonas</taxon>
    </lineage>
</organism>
<dbReference type="InterPro" id="IPR002716">
    <property type="entry name" value="PIN_dom"/>
</dbReference>
<evidence type="ECO:0000256" key="2">
    <source>
        <dbReference type="ARBA" id="ARBA00022649"/>
    </source>
</evidence>
<dbReference type="GO" id="GO:0016787">
    <property type="term" value="F:hydrolase activity"/>
    <property type="evidence" value="ECO:0007669"/>
    <property type="project" value="UniProtKB-KW"/>
</dbReference>
<keyword evidence="3" id="KW-0540">Nuclease</keyword>
<evidence type="ECO:0000259" key="8">
    <source>
        <dbReference type="Pfam" id="PF01850"/>
    </source>
</evidence>
<keyword evidence="11" id="KW-1185">Reference proteome</keyword>
<dbReference type="PANTHER" id="PTHR33653">
    <property type="entry name" value="RIBONUCLEASE VAPC2"/>
    <property type="match status" value="1"/>
</dbReference>
<dbReference type="PANTHER" id="PTHR33653:SF1">
    <property type="entry name" value="RIBONUCLEASE VAPC2"/>
    <property type="match status" value="1"/>
</dbReference>
<dbReference type="STRING" id="52442.SAMN05421880_13125"/>
<sequence length="142" mass="15947">MRVLLDTCVLSELYKPEPLITVYEAVNNVPDEHLYLSVITIGEIGKGIALLPDNQRKQSLLQWFTTIEHEYAERLLPITAETAAIWGKITAKAQQDGFIISASDGLIAATALQHGLHLMTRNVKDFEPTHVMLVNPWIKEEL</sequence>
<dbReference type="GO" id="GO:0046872">
    <property type="term" value="F:metal ion binding"/>
    <property type="evidence" value="ECO:0007669"/>
    <property type="project" value="UniProtKB-KW"/>
</dbReference>